<keyword evidence="2" id="KW-1003">Cell membrane</keyword>
<evidence type="ECO:0000259" key="9">
    <source>
        <dbReference type="Pfam" id="PF13231"/>
    </source>
</evidence>
<feature type="transmembrane region" description="Helical" evidence="8">
    <location>
        <begin position="306"/>
        <end position="325"/>
    </location>
</feature>
<feature type="domain" description="Glycosyltransferase RgtA/B/C/D-like" evidence="9">
    <location>
        <begin position="57"/>
        <end position="209"/>
    </location>
</feature>
<feature type="transmembrane region" description="Helical" evidence="8">
    <location>
        <begin position="130"/>
        <end position="148"/>
    </location>
</feature>
<evidence type="ECO:0000256" key="4">
    <source>
        <dbReference type="ARBA" id="ARBA00022679"/>
    </source>
</evidence>
<dbReference type="GO" id="GO:0010041">
    <property type="term" value="P:response to iron(III) ion"/>
    <property type="evidence" value="ECO:0007669"/>
    <property type="project" value="TreeGrafter"/>
</dbReference>
<evidence type="ECO:0000313" key="11">
    <source>
        <dbReference type="Proteomes" id="UP000034507"/>
    </source>
</evidence>
<dbReference type="Proteomes" id="UP000034507">
    <property type="component" value="Unassembled WGS sequence"/>
</dbReference>
<feature type="transmembrane region" description="Helical" evidence="8">
    <location>
        <begin position="200"/>
        <end position="221"/>
    </location>
</feature>
<keyword evidence="4 10" id="KW-0808">Transferase</keyword>
<dbReference type="PANTHER" id="PTHR33908">
    <property type="entry name" value="MANNOSYLTRANSFERASE YKCB-RELATED"/>
    <property type="match status" value="1"/>
</dbReference>
<feature type="transmembrane region" description="Helical" evidence="8">
    <location>
        <begin position="332"/>
        <end position="354"/>
    </location>
</feature>
<comment type="subcellular location">
    <subcellularLocation>
        <location evidence="1">Cell membrane</location>
        <topology evidence="1">Multi-pass membrane protein</topology>
    </subcellularLocation>
</comment>
<comment type="caution">
    <text evidence="10">The sequence shown here is derived from an EMBL/GenBank/DDBJ whole genome shotgun (WGS) entry which is preliminary data.</text>
</comment>
<evidence type="ECO:0000256" key="2">
    <source>
        <dbReference type="ARBA" id="ARBA00022475"/>
    </source>
</evidence>
<evidence type="ECO:0000256" key="7">
    <source>
        <dbReference type="ARBA" id="ARBA00023136"/>
    </source>
</evidence>
<evidence type="ECO:0000256" key="8">
    <source>
        <dbReference type="SAM" id="Phobius"/>
    </source>
</evidence>
<evidence type="ECO:0000256" key="5">
    <source>
        <dbReference type="ARBA" id="ARBA00022692"/>
    </source>
</evidence>
<evidence type="ECO:0000313" key="10">
    <source>
        <dbReference type="EMBL" id="KKS19727.1"/>
    </source>
</evidence>
<dbReference type="GO" id="GO:0009103">
    <property type="term" value="P:lipopolysaccharide biosynthetic process"/>
    <property type="evidence" value="ECO:0007669"/>
    <property type="project" value="UniProtKB-ARBA"/>
</dbReference>
<dbReference type="Pfam" id="PF13231">
    <property type="entry name" value="PMT_2"/>
    <property type="match status" value="1"/>
</dbReference>
<feature type="transmembrane region" description="Helical" evidence="8">
    <location>
        <begin position="281"/>
        <end position="300"/>
    </location>
</feature>
<organism evidence="10 11">
    <name type="scientific">candidate division WWE3 bacterium GW2011_GWC1_41_7</name>
    <dbReference type="NCBI Taxonomy" id="1619119"/>
    <lineage>
        <taxon>Bacteria</taxon>
        <taxon>Katanobacteria</taxon>
    </lineage>
</organism>
<keyword evidence="7 8" id="KW-0472">Membrane</keyword>
<evidence type="ECO:0000256" key="3">
    <source>
        <dbReference type="ARBA" id="ARBA00022676"/>
    </source>
</evidence>
<dbReference type="AlphaFoldDB" id="A0A0G0X5T5"/>
<dbReference type="PANTHER" id="PTHR33908:SF3">
    <property type="entry name" value="UNDECAPRENYL PHOSPHATE-ALPHA-4-AMINO-4-DEOXY-L-ARABINOSE ARABINOSYL TRANSFERASE"/>
    <property type="match status" value="1"/>
</dbReference>
<dbReference type="InterPro" id="IPR038731">
    <property type="entry name" value="RgtA/B/C-like"/>
</dbReference>
<evidence type="ECO:0000256" key="1">
    <source>
        <dbReference type="ARBA" id="ARBA00004651"/>
    </source>
</evidence>
<sequence length="372" mass="43589">MLKLKNPETTFFLLLMSTTLLLRVPQLGYSHFYGDETKTLYLDKTVPATKFFLDQRKGPLQFFVAWGVEKVSGSYDEQWIRLPFALAGVLSVAIFYILIKKLFNWQTALVSSLLLSFNGLFVAFSRTAQYQSFLILFGFAGLYLYILAVEKNRRSFSVLSSVCMALAFYFHYDAVFFLVPLLYLFWVYRKENITRIKEFLIFFGIPLAVSLALFYGPYVIYGYFQSNTVGYIAKRLSGKEYLVNNSLYTLFVYNPSFLYFIPLVMPILVFFKQMNYRREMLILWFLVPFIAFQFIILNPGTHIQNYLLPLFIMTGALVYEIFTGIKYFWLRYIYLALIALFFTLTFTISANVYLPVLNNGYPWKNSVIKKDY</sequence>
<keyword evidence="3" id="KW-0328">Glycosyltransferase</keyword>
<dbReference type="GO" id="GO:0016763">
    <property type="term" value="F:pentosyltransferase activity"/>
    <property type="evidence" value="ECO:0007669"/>
    <property type="project" value="TreeGrafter"/>
</dbReference>
<name>A0A0G0X5T5_UNCKA</name>
<evidence type="ECO:0000256" key="6">
    <source>
        <dbReference type="ARBA" id="ARBA00022989"/>
    </source>
</evidence>
<dbReference type="EMBL" id="LCBX01000040">
    <property type="protein sequence ID" value="KKS19727.1"/>
    <property type="molecule type" value="Genomic_DNA"/>
</dbReference>
<accession>A0A0G0X5T5</accession>
<dbReference type="GO" id="GO:0005886">
    <property type="term" value="C:plasma membrane"/>
    <property type="evidence" value="ECO:0007669"/>
    <property type="project" value="UniProtKB-SubCell"/>
</dbReference>
<protein>
    <submittedName>
        <fullName evidence="10">Glycosyl transferase family 39</fullName>
    </submittedName>
</protein>
<reference evidence="10 11" key="1">
    <citation type="journal article" date="2015" name="Nature">
        <title>rRNA introns, odd ribosomes, and small enigmatic genomes across a large radiation of phyla.</title>
        <authorList>
            <person name="Brown C.T."/>
            <person name="Hug L.A."/>
            <person name="Thomas B.C."/>
            <person name="Sharon I."/>
            <person name="Castelle C.J."/>
            <person name="Singh A."/>
            <person name="Wilkins M.J."/>
            <person name="Williams K.H."/>
            <person name="Banfield J.F."/>
        </authorList>
    </citation>
    <scope>NUCLEOTIDE SEQUENCE [LARGE SCALE GENOMIC DNA]</scope>
</reference>
<feature type="transmembrane region" description="Helical" evidence="8">
    <location>
        <begin position="247"/>
        <end position="269"/>
    </location>
</feature>
<dbReference type="InterPro" id="IPR050297">
    <property type="entry name" value="LipidA_mod_glycosyltrf_83"/>
</dbReference>
<proteinExistence type="predicted"/>
<keyword evidence="5 8" id="KW-0812">Transmembrane</keyword>
<feature type="non-terminal residue" evidence="10">
    <location>
        <position position="372"/>
    </location>
</feature>
<keyword evidence="6 8" id="KW-1133">Transmembrane helix</keyword>
<feature type="transmembrane region" description="Helical" evidence="8">
    <location>
        <begin position="79"/>
        <end position="99"/>
    </location>
</feature>
<gene>
    <name evidence="10" type="ORF">UU77_C0040G0010</name>
</gene>
<feature type="transmembrane region" description="Helical" evidence="8">
    <location>
        <begin position="168"/>
        <end position="188"/>
    </location>
</feature>